<organism evidence="16 17">
    <name type="scientific">Romanomermis culicivorax</name>
    <name type="common">Nematode worm</name>
    <dbReference type="NCBI Taxonomy" id="13658"/>
    <lineage>
        <taxon>Eukaryota</taxon>
        <taxon>Metazoa</taxon>
        <taxon>Ecdysozoa</taxon>
        <taxon>Nematoda</taxon>
        <taxon>Enoplea</taxon>
        <taxon>Dorylaimia</taxon>
        <taxon>Mermithida</taxon>
        <taxon>Mermithoidea</taxon>
        <taxon>Mermithidae</taxon>
        <taxon>Romanomermis</taxon>
    </lineage>
</organism>
<dbReference type="InterPro" id="IPR035892">
    <property type="entry name" value="C2_domain_sf"/>
</dbReference>
<keyword evidence="6" id="KW-0812">Transmembrane</keyword>
<dbReference type="SMART" id="SM00239">
    <property type="entry name" value="C2"/>
    <property type="match status" value="2"/>
</dbReference>
<protein>
    <submittedName>
        <fullName evidence="17">C2 domain-containing protein</fullName>
    </submittedName>
</protein>
<dbReference type="OMA" id="HEMLIIE"/>
<keyword evidence="12" id="KW-0445">Lipid transport</keyword>
<evidence type="ECO:0000256" key="3">
    <source>
        <dbReference type="ARBA" id="ARBA00005867"/>
    </source>
</evidence>
<feature type="domain" description="C2" evidence="15">
    <location>
        <begin position="255"/>
        <end position="372"/>
    </location>
</feature>
<dbReference type="CDD" id="cd21670">
    <property type="entry name" value="SMP_ESyt"/>
    <property type="match status" value="1"/>
</dbReference>
<comment type="subcellular location">
    <subcellularLocation>
        <location evidence="1">Cell membrane</location>
        <topology evidence="1">Peripheral membrane protein</topology>
    </subcellularLocation>
    <subcellularLocation>
        <location evidence="2">Endoplasmic reticulum membrane</location>
        <topology evidence="2">Multi-pass membrane protein</topology>
    </subcellularLocation>
</comment>
<evidence type="ECO:0000313" key="17">
    <source>
        <dbReference type="WBParaSite" id="nRc.2.0.1.t02087-RA"/>
    </source>
</evidence>
<keyword evidence="8" id="KW-0677">Repeat</keyword>
<dbReference type="GO" id="GO:0005789">
    <property type="term" value="C:endoplasmic reticulum membrane"/>
    <property type="evidence" value="ECO:0007669"/>
    <property type="project" value="UniProtKB-SubCell"/>
</dbReference>
<dbReference type="GO" id="GO:0005886">
    <property type="term" value="C:plasma membrane"/>
    <property type="evidence" value="ECO:0007669"/>
    <property type="project" value="UniProtKB-SubCell"/>
</dbReference>
<evidence type="ECO:0000313" key="16">
    <source>
        <dbReference type="Proteomes" id="UP000887565"/>
    </source>
</evidence>
<dbReference type="GO" id="GO:0006869">
    <property type="term" value="P:lipid transport"/>
    <property type="evidence" value="ECO:0007669"/>
    <property type="project" value="UniProtKB-KW"/>
</dbReference>
<dbReference type="CDD" id="cd08391">
    <property type="entry name" value="C2A_C2C_Synaptotagmin_like"/>
    <property type="match status" value="1"/>
</dbReference>
<dbReference type="Gene3D" id="2.60.40.150">
    <property type="entry name" value="C2 domain"/>
    <property type="match status" value="2"/>
</dbReference>
<dbReference type="PANTHER" id="PTHR45761:SF1">
    <property type="entry name" value="EXTENDED SYNAPTOTAGMIN-LIKE PROTEIN 2, ISOFORM C"/>
    <property type="match status" value="1"/>
</dbReference>
<dbReference type="InterPro" id="IPR037733">
    <property type="entry name" value="Ext_Synaptotagmin_C2A"/>
</dbReference>
<dbReference type="PANTHER" id="PTHR45761">
    <property type="entry name" value="EXTENDED SYNAPTOTAGMIN-LIKE PROTEIN 2, ISOFORM C"/>
    <property type="match status" value="1"/>
</dbReference>
<evidence type="ECO:0000256" key="14">
    <source>
        <dbReference type="ARBA" id="ARBA00023136"/>
    </source>
</evidence>
<dbReference type="GO" id="GO:0035091">
    <property type="term" value="F:phosphatidylinositol binding"/>
    <property type="evidence" value="ECO:0007669"/>
    <property type="project" value="TreeGrafter"/>
</dbReference>
<dbReference type="AlphaFoldDB" id="A0A915HL66"/>
<evidence type="ECO:0000256" key="10">
    <source>
        <dbReference type="ARBA" id="ARBA00022837"/>
    </source>
</evidence>
<evidence type="ECO:0000256" key="4">
    <source>
        <dbReference type="ARBA" id="ARBA00022448"/>
    </source>
</evidence>
<evidence type="ECO:0000256" key="1">
    <source>
        <dbReference type="ARBA" id="ARBA00004202"/>
    </source>
</evidence>
<keyword evidence="5" id="KW-1003">Cell membrane</keyword>
<dbReference type="InterPro" id="IPR051634">
    <property type="entry name" value="Extended_Synaptotagmin"/>
</dbReference>
<name>A0A915HL66_ROMCU</name>
<reference evidence="17" key="1">
    <citation type="submission" date="2022-11" db="UniProtKB">
        <authorList>
            <consortium name="WormBaseParasite"/>
        </authorList>
    </citation>
    <scope>IDENTIFICATION</scope>
</reference>
<dbReference type="PROSITE" id="PS50004">
    <property type="entry name" value="C2"/>
    <property type="match status" value="2"/>
</dbReference>
<dbReference type="FunFam" id="2.60.40.150:FF:000025">
    <property type="entry name" value="Extended synaptotagmin 2"/>
    <property type="match status" value="1"/>
</dbReference>
<comment type="similarity">
    <text evidence="3">Belongs to the extended synaptotagmin family.</text>
</comment>
<dbReference type="InterPro" id="IPR039010">
    <property type="entry name" value="Synaptotagmin_SMP"/>
</dbReference>
<keyword evidence="11" id="KW-1133">Transmembrane helix</keyword>
<evidence type="ECO:0000259" key="15">
    <source>
        <dbReference type="PROSITE" id="PS50004"/>
    </source>
</evidence>
<sequence>MEERQSMVWVRSLTGKLGGRYAGDCEFVVAVGALKGGLRQMQFKGKLRTILTPLIPKPPMIGGVTAFFLDVPTIDFDLTGLGEFVELPLLITTVRNVINTQVSSICVLPNEIVIPLTTETNIVNLYFQEPDGVARINCIEARNLENRDVFLQGKSDPFTRFSVGAQGFRTKTIDNTLNPIWNEIFEAVVDQAFGQKLLVETYDDDVGKNDDFLGRTSIDLGTVKDRGEIDEWYALEGVKHGEIHLSITWLRLTTDMPSLASETSVKQNVNNAILMVYIDNVSNLPSSKLDFEPSPLIEMTVGNVMQATFPKPKTRNPLYRQKFAFFVSNVEHQIFKIEAKDDANAKKTLGECVVPIRELLKENNLQILEQTLYLALGPHSSPLVVSLRLRVTMEINCTSQTVH</sequence>
<proteinExistence type="inferred from homology"/>
<evidence type="ECO:0000256" key="6">
    <source>
        <dbReference type="ARBA" id="ARBA00022692"/>
    </source>
</evidence>
<dbReference type="SUPFAM" id="SSF49562">
    <property type="entry name" value="C2 domain (Calcium/lipid-binding domain, CaLB)"/>
    <property type="match status" value="2"/>
</dbReference>
<keyword evidence="4" id="KW-0813">Transport</keyword>
<keyword evidence="10" id="KW-0106">Calcium</keyword>
<dbReference type="InterPro" id="IPR000008">
    <property type="entry name" value="C2_dom"/>
</dbReference>
<keyword evidence="13" id="KW-0446">Lipid-binding</keyword>
<evidence type="ECO:0000256" key="8">
    <source>
        <dbReference type="ARBA" id="ARBA00022737"/>
    </source>
</evidence>
<feature type="domain" description="C2" evidence="15">
    <location>
        <begin position="108"/>
        <end position="233"/>
    </location>
</feature>
<keyword evidence="16" id="KW-1185">Reference proteome</keyword>
<evidence type="ECO:0000256" key="11">
    <source>
        <dbReference type="ARBA" id="ARBA00022989"/>
    </source>
</evidence>
<dbReference type="GO" id="GO:0008429">
    <property type="term" value="F:phosphatidylethanolamine binding"/>
    <property type="evidence" value="ECO:0007669"/>
    <property type="project" value="TreeGrafter"/>
</dbReference>
<keyword evidence="9" id="KW-0256">Endoplasmic reticulum</keyword>
<dbReference type="GO" id="GO:0005509">
    <property type="term" value="F:calcium ion binding"/>
    <property type="evidence" value="ECO:0007669"/>
    <property type="project" value="TreeGrafter"/>
</dbReference>
<dbReference type="Proteomes" id="UP000887565">
    <property type="component" value="Unplaced"/>
</dbReference>
<evidence type="ECO:0000256" key="5">
    <source>
        <dbReference type="ARBA" id="ARBA00022475"/>
    </source>
</evidence>
<evidence type="ECO:0000256" key="7">
    <source>
        <dbReference type="ARBA" id="ARBA00022723"/>
    </source>
</evidence>
<keyword evidence="14" id="KW-0472">Membrane</keyword>
<dbReference type="GO" id="GO:0031210">
    <property type="term" value="F:phosphatidylcholine binding"/>
    <property type="evidence" value="ECO:0007669"/>
    <property type="project" value="TreeGrafter"/>
</dbReference>
<dbReference type="GO" id="GO:0005544">
    <property type="term" value="F:calcium-dependent phospholipid binding"/>
    <property type="evidence" value="ECO:0007669"/>
    <property type="project" value="TreeGrafter"/>
</dbReference>
<evidence type="ECO:0000256" key="12">
    <source>
        <dbReference type="ARBA" id="ARBA00023055"/>
    </source>
</evidence>
<dbReference type="Pfam" id="PF00168">
    <property type="entry name" value="C2"/>
    <property type="match status" value="2"/>
</dbReference>
<dbReference type="WBParaSite" id="nRc.2.0.1.t02087-RA">
    <property type="protein sequence ID" value="nRc.2.0.1.t02087-RA"/>
    <property type="gene ID" value="nRc.2.0.1.g02087"/>
</dbReference>
<dbReference type="Pfam" id="PF17047">
    <property type="entry name" value="SMP_LBD"/>
    <property type="match status" value="1"/>
</dbReference>
<dbReference type="GO" id="GO:0061817">
    <property type="term" value="P:endoplasmic reticulum-plasma membrane tethering"/>
    <property type="evidence" value="ECO:0007669"/>
    <property type="project" value="InterPro"/>
</dbReference>
<evidence type="ECO:0000256" key="2">
    <source>
        <dbReference type="ARBA" id="ARBA00004477"/>
    </source>
</evidence>
<evidence type="ECO:0000256" key="9">
    <source>
        <dbReference type="ARBA" id="ARBA00022824"/>
    </source>
</evidence>
<evidence type="ECO:0000256" key="13">
    <source>
        <dbReference type="ARBA" id="ARBA00023121"/>
    </source>
</evidence>
<accession>A0A915HL66</accession>
<keyword evidence="7" id="KW-0479">Metal-binding</keyword>